<evidence type="ECO:0000256" key="6">
    <source>
        <dbReference type="ARBA" id="ARBA00023136"/>
    </source>
</evidence>
<feature type="transmembrane region" description="Helical" evidence="7">
    <location>
        <begin position="105"/>
        <end position="127"/>
    </location>
</feature>
<dbReference type="Proteomes" id="UP000178187">
    <property type="component" value="Unassembled WGS sequence"/>
</dbReference>
<dbReference type="PANTHER" id="PTHR34856:SF2">
    <property type="entry name" value="PROTEIN NRFD"/>
    <property type="match status" value="1"/>
</dbReference>
<name>A0A1G1KRF8_9BACT</name>
<feature type="transmembrane region" description="Helical" evidence="7">
    <location>
        <begin position="321"/>
        <end position="342"/>
    </location>
</feature>
<dbReference type="Gene3D" id="1.20.1630.10">
    <property type="entry name" value="Formate dehydrogenase/DMSO reductase domain"/>
    <property type="match status" value="1"/>
</dbReference>
<proteinExistence type="inferred from homology"/>
<dbReference type="PANTHER" id="PTHR34856">
    <property type="entry name" value="PROTEIN NRFD"/>
    <property type="match status" value="1"/>
</dbReference>
<protein>
    <submittedName>
        <fullName evidence="8">Polysulfide reductase</fullName>
    </submittedName>
</protein>
<comment type="caution">
    <text evidence="8">The sequence shown here is derived from an EMBL/GenBank/DDBJ whole genome shotgun (WGS) entry which is preliminary data.</text>
</comment>
<organism evidence="8 9">
    <name type="scientific">Candidatus Danuiimicrobium aquiferis</name>
    <dbReference type="NCBI Taxonomy" id="1801832"/>
    <lineage>
        <taxon>Bacteria</taxon>
        <taxon>Pseudomonadati</taxon>
        <taxon>Candidatus Omnitrophota</taxon>
        <taxon>Candidatus Danuiimicrobium</taxon>
    </lineage>
</organism>
<dbReference type="AlphaFoldDB" id="A0A1G1KRF8"/>
<keyword evidence="5 7" id="KW-1133">Transmembrane helix</keyword>
<dbReference type="Pfam" id="PF03916">
    <property type="entry name" value="NrfD"/>
    <property type="match status" value="1"/>
</dbReference>
<feature type="transmembrane region" description="Helical" evidence="7">
    <location>
        <begin position="172"/>
        <end position="192"/>
    </location>
</feature>
<feature type="transmembrane region" description="Helical" evidence="7">
    <location>
        <begin position="286"/>
        <end position="309"/>
    </location>
</feature>
<evidence type="ECO:0000313" key="8">
    <source>
        <dbReference type="EMBL" id="OGW95405.1"/>
    </source>
</evidence>
<accession>A0A1G1KRF8</accession>
<evidence type="ECO:0000256" key="2">
    <source>
        <dbReference type="ARBA" id="ARBA00008929"/>
    </source>
</evidence>
<comment type="subcellular location">
    <subcellularLocation>
        <location evidence="1">Cell membrane</location>
        <topology evidence="1">Multi-pass membrane protein</topology>
    </subcellularLocation>
</comment>
<evidence type="ECO:0000256" key="7">
    <source>
        <dbReference type="SAM" id="Phobius"/>
    </source>
</evidence>
<evidence type="ECO:0000256" key="4">
    <source>
        <dbReference type="ARBA" id="ARBA00022692"/>
    </source>
</evidence>
<evidence type="ECO:0000256" key="3">
    <source>
        <dbReference type="ARBA" id="ARBA00022475"/>
    </source>
</evidence>
<reference evidence="8 9" key="1">
    <citation type="journal article" date="2016" name="Nat. Commun.">
        <title>Thousands of microbial genomes shed light on interconnected biogeochemical processes in an aquifer system.</title>
        <authorList>
            <person name="Anantharaman K."/>
            <person name="Brown C.T."/>
            <person name="Hug L.A."/>
            <person name="Sharon I."/>
            <person name="Castelle C.J."/>
            <person name="Probst A.J."/>
            <person name="Thomas B.C."/>
            <person name="Singh A."/>
            <person name="Wilkins M.J."/>
            <person name="Karaoz U."/>
            <person name="Brodie E.L."/>
            <person name="Williams K.H."/>
            <person name="Hubbard S.S."/>
            <person name="Banfield J.F."/>
        </authorList>
    </citation>
    <scope>NUCLEOTIDE SEQUENCE [LARGE SCALE GENOMIC DNA]</scope>
</reference>
<sequence length="401" mass="45956">MEPTIIQQAMMGFQSFSGYIYPNEYELQWSLLIVLYPYLTGLVAGAFILASLERVFRVTVILPVYRLSLLTALAFLIVAPMPLFAHLGHPERALEMLWTPHLQSAMAMFGFVYAWYLLVVLLLEIWFDFRKDIVMYSKNSRGLKKYFYLLLTLGSTDISEEALRFDNKMCKFITVMGIPSAFLLHGYVGFIFGSIKANPWWSSVLMPIVFLFSAIVSGIALMILIYMVTTLFRWKKIDMGCLNKLAEFLFYTMIVDFSLELLDFIHRLYESEESIHILSQLITNRLFVSLIVTQIFLGSIVPILGLIVGRFGKLPDELRRIVYFLSAVLVQVGIFSIRWNVVIGGQLFSKSLRGLTVYKVQLLGLEGLLMTVFLLILPLFILYGIVKILPPWTDSELEVHK</sequence>
<feature type="transmembrane region" description="Helical" evidence="7">
    <location>
        <begin position="64"/>
        <end position="85"/>
    </location>
</feature>
<feature type="transmembrane region" description="Helical" evidence="7">
    <location>
        <begin position="29"/>
        <end position="52"/>
    </location>
</feature>
<evidence type="ECO:0000313" key="9">
    <source>
        <dbReference type="Proteomes" id="UP000178187"/>
    </source>
</evidence>
<dbReference type="EMBL" id="MHFR01000063">
    <property type="protein sequence ID" value="OGW95405.1"/>
    <property type="molecule type" value="Genomic_DNA"/>
</dbReference>
<dbReference type="GO" id="GO:0005886">
    <property type="term" value="C:plasma membrane"/>
    <property type="evidence" value="ECO:0007669"/>
    <property type="project" value="UniProtKB-SubCell"/>
</dbReference>
<keyword evidence="6 7" id="KW-0472">Membrane</keyword>
<feature type="transmembrane region" description="Helical" evidence="7">
    <location>
        <begin position="204"/>
        <end position="228"/>
    </location>
</feature>
<dbReference type="InterPro" id="IPR005614">
    <property type="entry name" value="NrfD-like"/>
</dbReference>
<comment type="similarity">
    <text evidence="2">Belongs to the NrfD family.</text>
</comment>
<dbReference type="InterPro" id="IPR052049">
    <property type="entry name" value="Electron_transfer_protein"/>
</dbReference>
<feature type="transmembrane region" description="Helical" evidence="7">
    <location>
        <begin position="362"/>
        <end position="386"/>
    </location>
</feature>
<gene>
    <name evidence="8" type="ORF">A3G33_10515</name>
</gene>
<evidence type="ECO:0000256" key="1">
    <source>
        <dbReference type="ARBA" id="ARBA00004651"/>
    </source>
</evidence>
<keyword evidence="3" id="KW-1003">Cell membrane</keyword>
<keyword evidence="4 7" id="KW-0812">Transmembrane</keyword>
<evidence type="ECO:0000256" key="5">
    <source>
        <dbReference type="ARBA" id="ARBA00022989"/>
    </source>
</evidence>